<evidence type="ECO:0000313" key="1">
    <source>
        <dbReference type="EMBL" id="PSH61150.1"/>
    </source>
</evidence>
<comment type="caution">
    <text evidence="1">The sequence shown here is derived from an EMBL/GenBank/DDBJ whole genome shotgun (WGS) entry which is preliminary data.</text>
</comment>
<proteinExistence type="predicted"/>
<sequence length="67" mass="7684">MSRAKVLIQSPWWKDIEIMDDEDHSTRGSPTAPAPTGMCLGKQPLRMIDHFVHSASWMRQYIAKLES</sequence>
<gene>
    <name evidence="1" type="ORF">CU103_24735</name>
</gene>
<reference evidence="2" key="1">
    <citation type="submission" date="2017-11" db="EMBL/GenBank/DDBJ databases">
        <authorList>
            <person name="Kuznetsova I."/>
            <person name="Sazanova A."/>
            <person name="Chirak E."/>
            <person name="Safronova V."/>
            <person name="Willems A."/>
        </authorList>
    </citation>
    <scope>NUCLEOTIDE SEQUENCE [LARGE SCALE GENOMIC DNA]</scope>
    <source>
        <strain evidence="2">CCBAU 03422</strain>
    </source>
</reference>
<protein>
    <submittedName>
        <fullName evidence="1">Uncharacterized protein</fullName>
    </submittedName>
</protein>
<accession>A0A2P7B3Y6</accession>
<dbReference type="EMBL" id="PGGM01000014">
    <property type="protein sequence ID" value="PSH61150.1"/>
    <property type="molecule type" value="Genomic_DNA"/>
</dbReference>
<dbReference type="Proteomes" id="UP000241764">
    <property type="component" value="Unassembled WGS sequence"/>
</dbReference>
<evidence type="ECO:0000313" key="2">
    <source>
        <dbReference type="Proteomes" id="UP000241764"/>
    </source>
</evidence>
<keyword evidence="2" id="KW-1185">Reference proteome</keyword>
<organism evidence="1 2">
    <name type="scientific">Phyllobacterium sophorae</name>
    <dbReference type="NCBI Taxonomy" id="1520277"/>
    <lineage>
        <taxon>Bacteria</taxon>
        <taxon>Pseudomonadati</taxon>
        <taxon>Pseudomonadota</taxon>
        <taxon>Alphaproteobacteria</taxon>
        <taxon>Hyphomicrobiales</taxon>
        <taxon>Phyllobacteriaceae</taxon>
        <taxon>Phyllobacterium</taxon>
    </lineage>
</organism>
<name>A0A2P7B3Y6_9HYPH</name>
<dbReference type="AlphaFoldDB" id="A0A2P7B3Y6"/>